<organism evidence="3 4">
    <name type="scientific">Shewanella maritima</name>
    <dbReference type="NCBI Taxonomy" id="2520507"/>
    <lineage>
        <taxon>Bacteria</taxon>
        <taxon>Pseudomonadati</taxon>
        <taxon>Pseudomonadota</taxon>
        <taxon>Gammaproteobacteria</taxon>
        <taxon>Alteromonadales</taxon>
        <taxon>Shewanellaceae</taxon>
        <taxon>Shewanella</taxon>
    </lineage>
</organism>
<dbReference type="EMBL" id="CP036200">
    <property type="protein sequence ID" value="QBF81969.1"/>
    <property type="molecule type" value="Genomic_DNA"/>
</dbReference>
<dbReference type="InterPro" id="IPR013783">
    <property type="entry name" value="Ig-like_fold"/>
</dbReference>
<feature type="domain" description="RapA2 cadherin-like" evidence="1">
    <location>
        <begin position="1249"/>
        <end position="1323"/>
    </location>
</feature>
<dbReference type="Pfam" id="PF17892">
    <property type="entry name" value="Cadherin_5"/>
    <property type="match status" value="1"/>
</dbReference>
<feature type="domain" description="RapA2 cadherin-like" evidence="1">
    <location>
        <begin position="2522"/>
        <end position="2595"/>
    </location>
</feature>
<dbReference type="InterPro" id="IPR041690">
    <property type="entry name" value="Cadherin_5"/>
</dbReference>
<evidence type="ECO:0000313" key="3">
    <source>
        <dbReference type="EMBL" id="QBF81969.1"/>
    </source>
</evidence>
<dbReference type="Gene3D" id="2.60.40.10">
    <property type="entry name" value="Immunoglobulins"/>
    <property type="match status" value="26"/>
</dbReference>
<dbReference type="RefSeq" id="WP_130597943.1">
    <property type="nucleotide sequence ID" value="NZ_CP036200.1"/>
</dbReference>
<dbReference type="PANTHER" id="PTHR14139:SF2">
    <property type="entry name" value="CALSYNTENIN-1"/>
    <property type="match status" value="1"/>
</dbReference>
<dbReference type="InterPro" id="IPR040853">
    <property type="entry name" value="RapA2_cadherin-like"/>
</dbReference>
<feature type="domain" description="Cadherin-like" evidence="2">
    <location>
        <begin position="2995"/>
        <end position="3082"/>
    </location>
</feature>
<feature type="domain" description="RapA2 cadherin-like" evidence="1">
    <location>
        <begin position="1886"/>
        <end position="1959"/>
    </location>
</feature>
<feature type="domain" description="RapA2 cadherin-like" evidence="1">
    <location>
        <begin position="1567"/>
        <end position="1641"/>
    </location>
</feature>
<name>A0A411PEH8_9GAMM</name>
<feature type="domain" description="RapA2 cadherin-like" evidence="1">
    <location>
        <begin position="508"/>
        <end position="581"/>
    </location>
</feature>
<dbReference type="PANTHER" id="PTHR14139">
    <property type="entry name" value="CALSYNTENIN"/>
    <property type="match status" value="1"/>
</dbReference>
<feature type="domain" description="RapA2 cadherin-like" evidence="1">
    <location>
        <begin position="1780"/>
        <end position="1853"/>
    </location>
</feature>
<dbReference type="OrthoDB" id="5904383at2"/>
<feature type="domain" description="RapA2 cadherin-like" evidence="1">
    <location>
        <begin position="402"/>
        <end position="475"/>
    </location>
</feature>
<feature type="domain" description="RapA2 cadherin-like" evidence="1">
    <location>
        <begin position="2204"/>
        <end position="2277"/>
    </location>
</feature>
<feature type="domain" description="RapA2 cadherin-like" evidence="1">
    <location>
        <begin position="1992"/>
        <end position="2065"/>
    </location>
</feature>
<feature type="domain" description="RapA2 cadherin-like" evidence="1">
    <location>
        <begin position="2415"/>
        <end position="2489"/>
    </location>
</feature>
<evidence type="ECO:0000313" key="4">
    <source>
        <dbReference type="Proteomes" id="UP000291106"/>
    </source>
</evidence>
<evidence type="ECO:0000259" key="2">
    <source>
        <dbReference type="Pfam" id="PF17892"/>
    </source>
</evidence>
<feature type="domain" description="RapA2 cadherin-like" evidence="1">
    <location>
        <begin position="1144"/>
        <end position="1217"/>
    </location>
</feature>
<dbReference type="Pfam" id="PF17803">
    <property type="entry name" value="Cadherin_4"/>
    <property type="match status" value="22"/>
</dbReference>
<gene>
    <name evidence="3" type="ORF">EXU30_04095</name>
</gene>
<dbReference type="Proteomes" id="UP000291106">
    <property type="component" value="Chromosome"/>
</dbReference>
<feature type="domain" description="RapA2 cadherin-like" evidence="1">
    <location>
        <begin position="1038"/>
        <end position="1111"/>
    </location>
</feature>
<proteinExistence type="predicted"/>
<feature type="domain" description="RapA2 cadherin-like" evidence="1">
    <location>
        <begin position="1462"/>
        <end position="1535"/>
    </location>
</feature>
<dbReference type="InterPro" id="IPR010221">
    <property type="entry name" value="VCBS_dom"/>
</dbReference>
<feature type="domain" description="RapA2 cadherin-like" evidence="1">
    <location>
        <begin position="64"/>
        <end position="134"/>
    </location>
</feature>
<feature type="domain" description="RapA2 cadherin-like" evidence="1">
    <location>
        <begin position="2098"/>
        <end position="2171"/>
    </location>
</feature>
<feature type="domain" description="RapA2 cadherin-like" evidence="1">
    <location>
        <begin position="614"/>
        <end position="687"/>
    </location>
</feature>
<feature type="domain" description="RapA2 cadherin-like" evidence="1">
    <location>
        <begin position="720"/>
        <end position="793"/>
    </location>
</feature>
<dbReference type="Pfam" id="PF17963">
    <property type="entry name" value="Big_9"/>
    <property type="match status" value="1"/>
</dbReference>
<feature type="domain" description="RapA2 cadherin-like" evidence="1">
    <location>
        <begin position="2309"/>
        <end position="2383"/>
    </location>
</feature>
<accession>A0A411PEH8</accession>
<feature type="domain" description="RapA2 cadherin-like" evidence="1">
    <location>
        <begin position="826"/>
        <end position="899"/>
    </location>
</feature>
<protein>
    <recommendedName>
        <fullName evidence="5">Type I secretion C-terminal target domain-containing protein</fullName>
    </recommendedName>
</protein>
<evidence type="ECO:0000259" key="1">
    <source>
        <dbReference type="Pfam" id="PF17803"/>
    </source>
</evidence>
<dbReference type="Gene3D" id="2.60.40.3440">
    <property type="match status" value="1"/>
</dbReference>
<reference evidence="3 4" key="1">
    <citation type="submission" date="2019-02" db="EMBL/GenBank/DDBJ databases">
        <title>Shewanella sp. D4-2 isolated from Dokdo Island.</title>
        <authorList>
            <person name="Baek K."/>
        </authorList>
    </citation>
    <scope>NUCLEOTIDE SEQUENCE [LARGE SCALE GENOMIC DNA]</scope>
    <source>
        <strain evidence="3 4">D4-2</strain>
    </source>
</reference>
<keyword evidence="4" id="KW-1185">Reference proteome</keyword>
<feature type="domain" description="RapA2 cadherin-like" evidence="1">
    <location>
        <begin position="1674"/>
        <end position="1747"/>
    </location>
</feature>
<dbReference type="KEGG" id="smai:EXU30_04095"/>
<evidence type="ECO:0008006" key="5">
    <source>
        <dbReference type="Google" id="ProtNLM"/>
    </source>
</evidence>
<dbReference type="NCBIfam" id="TIGR01965">
    <property type="entry name" value="VCBS_repeat"/>
    <property type="match status" value="28"/>
</dbReference>
<sequence length="3090" mass="327339">MTWATNQQQGQYGHLQIDSATGQWQYHLDNSLSATNALNEGELHQEQFVITATDNQGNQVNSLVIVNVEGSNDLPTISGVHHAALNEQGSVDTAIGQLIATDVDHGDSATWSVVNRQGHFGHIQIDPQTGMWQYHLDNQSAETLALKQGDIASERFIVQVTDSSGNSVSQQITVDIHGQNQIAQIQGINHSSVTEDLHIDSHGMLHTQGQLSVVDPDLGESQFIASNLQGQFGQLSIDTDGHWTYTTDNLQTAIQELKTGESITDSVLVRTVDGTEQKITVTIHGTDDKAVIANVISSTGNPTLLTAPTPGGDTYAFVKEDYNVSQGNLHAEGLLSVTDADKNQAHFVSSTLQGQFGSLSIDVSGHWIYKADNSQTAIQGLKTGESLTDTLLVHSVDGTEQKITVTINGTDDRAVIAGTSTASLTEDKDVHAGQLRIDGALSVTDADNGQAQFTAESLQGQFGTLSIDNLGHWIYTADNSQTAIQGLKTGESLTDTLLVHSVDGTEQKITVTINGTDDRAVIAGTSTASLTEDKDVHAGQLRIDGALSVTDADNGQAQFTAESLQGQFGILSIDNLGHWIYTADNSQTAIQGLKTGESLTDTLLVHSVDGTEQKITVTINGTDDRAVIAGTSTASLTEDKDVHAGQLRVDGALSVTDADNGQAQFTAESLQGQFGTLSINNLGHWIYTADNSQTVFQGLKTGESLTDTLVVHSIDGTEQKITVTVNGTDDKAVIGGTSTANLTEDKDVHQGLLRADGNLSITDPDAGQQQFTAESLQGQFGTLSINDLGHWTYTADNSQAAIQGLKTGESLTDTLKVRTVDGTEQKITVTINGTDDRAVIAGTSTATLTEDKDVHSGQLRIDGALSVTDADNSQAQFTAETLQGQFGTLSIDDLGHWIYTADNSQSAIQGLKTGESFTDTLVVHSIDGTEQQITVTINGTDDKAVIGGTSTANLTEDKDVRQGLLRADGNLSITDLDAGQQQFQAESLQGQFGTLSINNLGHWIYTADNSQTVIQGLKTGESLTDTLVVHSIDGTEQKITVTINGTDNKAVIGGTSTANLTEDKDVHQGLLRADGNLSITDPDAGQQQFTAESLQGQFGTLSINDLGHWTYTADNSQAAIQGLKTGESLTDTLKVRTVDGTEQKITVTINGTDDRAVIAGTSTATLTEDKDVHSGQLRIDGALSVTDADNSQAQFTAETLQGQFGTLSIDDLGHWIYTADNSQSAIQGLKTGESFTDTLVVHSIDGTEQQITVTINGTDDKAVIGGTSTANLTEDKDVRQGLLRADGNLSITDLDAGQQQFQAESLQGQFGTLSINNLGHWIYTADNSQTVIQGLKTGESLTDTLVVHSIDGTEQKITVTINGTDNKAVIGGTSTANLTEDKDVHQGLLRADGNLSITDPDAGQQQFTAESLQGQFGTLSINDLGHWTYTADNSQAAIQGLKTGESLTDTLKVRTVDGTEQKITVTINGTDDRAVIAGTSTATLTEDKDVHSGQLRIDGALSVTDADNSQAQFTAETLQGQFGTLSIDDLGHWIYTADNSQSAIQGLKTGESFTDTLVVHSIDGTEQQITVTINGTDDKAVIGGTSTANLTEDKDVRQGLLRADGNLSITDLDAGQQQFQAESLQGQFGTLSINNLGHWIYTADNSQTVIKGLKTGESLTDTLVVHSIDGTEQKITVTINGTDDKAVIGGTSIASLTEDKGVHSGQLRVDGALSVTDADNGQAQFTAESLQGQFGTLYIDNLGHWIYTADNAQSAIQGLKTGESLTDTLLVHSVDGTEQKITVTINGTDDKAVIAGTSTATLTEDKDVHSGQLRIDGALSVTDADNSQAQFTAETLQGQFGTLSIDDLGHWIYTADNSQSAIQGLKTGESFTDTLLVHSVDGTEQKITVTINGTDDKAVIAGTSTATLTEDKDVHSGQLRVDGALSVTDADNGQAQFTAETLQGQYGELSIDNLGHWTYTADNPQTSIQGLKTGDSLTDILLVHSVDGTEQKITITINGTDDKAVIAGTSTATLTEDKDVHSGQLRVDGALNITDPDNGQVQFTAESLQGQFGTLYIDNLGHWIYTADNAQTVIQGLKTGESLTDTLLVHSVDGTEQKITVTINGTDDKAVIGGTSTANLTEDKDVHQGLLRADGNLSITDPDAGQQQFTAESLQGQLGTLSINDLGHWTYTADNSQAAIQGLKTGESLTDTLKVRTVDGTEKQITVTINGTDDKAAITGTSTATLTEDKEVHSGQLRVDGALSVTDADNGQAQFTAESLQGQFGTLSINNLGHWIYTADNSQTVIQGLKTGESLTDTLVVHSIDGTEQQITVTINGTDDKAVIGGTSIASLTEDKDVHQGLLRADGNLSITDPDAGQQQFTAESLQGQFGTLSINDLGHWTYTADNSQAAIQGLKTGESLTDTLKVRTVDGTEQQITVTINGTDDKAAITGTSTATLTEDKEVHSGQLRVDGALSVTDADNGQAQFTAESLQGQFGTLYIDNLGHWIYTADNAQSAIQGLKTGESLIDTLLVHSVDGTEQKITVTINGTDDKAVIAGTSTATLTEDKDVHSGQLRVDGALNITDPDNGQAQFSAETLQGQYGELSISNSGHWIYTADNSQTVIQSLKTGESLTDTLIVRSVDGTEQQITVTINGTDDRAVITDAQTDINLRGVTEDRGYTDTHYDLHYEGKLNVQDPDKGEGSFDPNIGPQTYQGIGYDTKLGGHVLLMRDGRYTYTLDNRNIQNLAEGETQKDSAVIRTADGTTHTIELTVHGTNDRPTIAAQSQSVVEGGTLLHGQMLGQDIDHGAILSYSAPQIDGFTLNTDGSYSFDPSHASYQPLVAGATKTLTIPVTVTDEHNTSATQNLTITIKGINNGATISGVDTGDVNEGQGSYADMSPDYAQPGMAKLGQAALTADGKLDIIDPDTGESLFDPKGGAWNNSYHGQYGHLLLNPDGTWHYHVTVGNVDWVGNRKTTIGTTIDQLGEHQTLTDTITVYSKDGTSHDIVITIHGDNDRPYCSSEVQLASGKEDLAQTISVTDLLANTVDVDANDAGKLTIANISVNHGSLKDNQDGTFTFTPDRDYNGQVHFSYDVKDAHGGSRILALLPP</sequence>
<feature type="domain" description="RapA2 cadherin-like" evidence="1">
    <location>
        <begin position="1356"/>
        <end position="1429"/>
    </location>
</feature>
<feature type="domain" description="RapA2 cadherin-like" evidence="1">
    <location>
        <begin position="931"/>
        <end position="1005"/>
    </location>
</feature>